<name>A0A168PT40_9BACL</name>
<proteinExistence type="predicted"/>
<dbReference type="Proteomes" id="UP000077355">
    <property type="component" value="Unassembled WGS sequence"/>
</dbReference>
<comment type="caution">
    <text evidence="1">The sequence shown here is derived from an EMBL/GenBank/DDBJ whole genome shotgun (WGS) entry which is preliminary data.</text>
</comment>
<organism evidence="1 2">
    <name type="scientific">Paenibacillus antarcticus</name>
    <dbReference type="NCBI Taxonomy" id="253703"/>
    <lineage>
        <taxon>Bacteria</taxon>
        <taxon>Bacillati</taxon>
        <taxon>Bacillota</taxon>
        <taxon>Bacilli</taxon>
        <taxon>Bacillales</taxon>
        <taxon>Paenibacillaceae</taxon>
        <taxon>Paenibacillus</taxon>
    </lineage>
</organism>
<dbReference type="Gene3D" id="3.10.20.30">
    <property type="match status" value="1"/>
</dbReference>
<dbReference type="PANTHER" id="PTHR34472:SF1">
    <property type="entry name" value="SULFUR CARRIER PROTEIN THIS"/>
    <property type="match status" value="1"/>
</dbReference>
<gene>
    <name evidence="1" type="ORF">PBAT_08300</name>
</gene>
<dbReference type="Pfam" id="PF02597">
    <property type="entry name" value="ThiS"/>
    <property type="match status" value="1"/>
</dbReference>
<dbReference type="PANTHER" id="PTHR34472">
    <property type="entry name" value="SULFUR CARRIER PROTEIN THIS"/>
    <property type="match status" value="1"/>
</dbReference>
<reference evidence="1 2" key="1">
    <citation type="submission" date="2016-03" db="EMBL/GenBank/DDBJ databases">
        <title>Draft genome sequence of Paenibacillus antarcticus CECT 5836.</title>
        <authorList>
            <person name="Shin S.-K."/>
            <person name="Yi H."/>
        </authorList>
    </citation>
    <scope>NUCLEOTIDE SEQUENCE [LARGE SCALE GENOMIC DNA]</scope>
    <source>
        <strain evidence="1 2">CECT 5836</strain>
    </source>
</reference>
<dbReference type="InterPro" id="IPR016155">
    <property type="entry name" value="Mopterin_synth/thiamin_S_b"/>
</dbReference>
<dbReference type="OrthoDB" id="9798559at2"/>
<accession>A0A168PT40</accession>
<protein>
    <submittedName>
        <fullName evidence="1">Thiamine biosynthesis protein ThiS</fullName>
    </submittedName>
</protein>
<dbReference type="InterPro" id="IPR012675">
    <property type="entry name" value="Beta-grasp_dom_sf"/>
</dbReference>
<sequence length="67" mass="7489">MKLEINGEEIDIPSHCTTITSMLVHFGLENRIVIIELNKQIVDKSNHETKCLSDGDRIEIVHFVGGG</sequence>
<dbReference type="SUPFAM" id="SSF54285">
    <property type="entry name" value="MoaD/ThiS"/>
    <property type="match status" value="1"/>
</dbReference>
<evidence type="ECO:0000313" key="2">
    <source>
        <dbReference type="Proteomes" id="UP000077355"/>
    </source>
</evidence>
<dbReference type="EMBL" id="LVJI01000012">
    <property type="protein sequence ID" value="OAB47048.1"/>
    <property type="molecule type" value="Genomic_DNA"/>
</dbReference>
<dbReference type="InterPro" id="IPR003749">
    <property type="entry name" value="ThiS/MoaD-like"/>
</dbReference>
<dbReference type="InterPro" id="IPR010035">
    <property type="entry name" value="Thi_S"/>
</dbReference>
<dbReference type="RefSeq" id="WP_068648429.1">
    <property type="nucleotide sequence ID" value="NZ_CP043611.1"/>
</dbReference>
<dbReference type="NCBIfam" id="TIGR01683">
    <property type="entry name" value="thiS"/>
    <property type="match status" value="1"/>
</dbReference>
<dbReference type="AlphaFoldDB" id="A0A168PT40"/>
<dbReference type="CDD" id="cd00565">
    <property type="entry name" value="Ubl_ThiS"/>
    <property type="match status" value="1"/>
</dbReference>
<keyword evidence="2" id="KW-1185">Reference proteome</keyword>
<evidence type="ECO:0000313" key="1">
    <source>
        <dbReference type="EMBL" id="OAB47048.1"/>
    </source>
</evidence>